<name>A0ABW3TZA7_9BACL</name>
<proteinExistence type="predicted"/>
<sequence>MTTNDIVTIGSNCIIKNGDRFFLLAEIEAKVPGVEIDPIVITRITEEQAEKLLAGGLHLCRIQNQPPVAPPGFEVEFKCIFQDNCRAFQIFDVENGTDEAVLVRISLEKACQEVANGARRCTVISRPFV</sequence>
<keyword evidence="2" id="KW-1185">Reference proteome</keyword>
<comment type="caution">
    <text evidence="1">The sequence shown here is derived from an EMBL/GenBank/DDBJ whole genome shotgun (WGS) entry which is preliminary data.</text>
</comment>
<protein>
    <submittedName>
        <fullName evidence="1">Uncharacterized protein</fullName>
    </submittedName>
</protein>
<dbReference type="EMBL" id="JBHTLT010000113">
    <property type="protein sequence ID" value="MFD1206131.1"/>
    <property type="molecule type" value="Genomic_DNA"/>
</dbReference>
<dbReference type="RefSeq" id="WP_336824810.1">
    <property type="nucleotide sequence ID" value="NZ_JBHTLT010000113.1"/>
</dbReference>
<reference evidence="2" key="1">
    <citation type="journal article" date="2019" name="Int. J. Syst. Evol. Microbiol.">
        <title>The Global Catalogue of Microorganisms (GCM) 10K type strain sequencing project: providing services to taxonomists for standard genome sequencing and annotation.</title>
        <authorList>
            <consortium name="The Broad Institute Genomics Platform"/>
            <consortium name="The Broad Institute Genome Sequencing Center for Infectious Disease"/>
            <person name="Wu L."/>
            <person name="Ma J."/>
        </authorList>
    </citation>
    <scope>NUCLEOTIDE SEQUENCE [LARGE SCALE GENOMIC DNA]</scope>
    <source>
        <strain evidence="2">CCUG 53915</strain>
    </source>
</reference>
<evidence type="ECO:0000313" key="2">
    <source>
        <dbReference type="Proteomes" id="UP001597231"/>
    </source>
</evidence>
<dbReference type="Proteomes" id="UP001597231">
    <property type="component" value="Unassembled WGS sequence"/>
</dbReference>
<evidence type="ECO:0000313" key="1">
    <source>
        <dbReference type="EMBL" id="MFD1206131.1"/>
    </source>
</evidence>
<accession>A0ABW3TZA7</accession>
<gene>
    <name evidence="1" type="ORF">ACFQ38_13620</name>
</gene>
<organism evidence="1 2">
    <name type="scientific">Sporosarcina contaminans</name>
    <dbReference type="NCBI Taxonomy" id="633403"/>
    <lineage>
        <taxon>Bacteria</taxon>
        <taxon>Bacillati</taxon>
        <taxon>Bacillota</taxon>
        <taxon>Bacilli</taxon>
        <taxon>Bacillales</taxon>
        <taxon>Caryophanaceae</taxon>
        <taxon>Sporosarcina</taxon>
    </lineage>
</organism>